<keyword evidence="5" id="KW-0548">Nucleotidyltransferase</keyword>
<dbReference type="InterPro" id="IPR043128">
    <property type="entry name" value="Rev_trsase/Diguanyl_cyclase"/>
</dbReference>
<keyword evidence="9" id="KW-0067">ATP-binding</keyword>
<dbReference type="InterPro" id="IPR011545">
    <property type="entry name" value="DEAD/DEAH_box_helicase_dom"/>
</dbReference>
<dbReference type="InterPro" id="IPR043502">
    <property type="entry name" value="DNA/RNA_pol_sf"/>
</dbReference>
<dbReference type="SMART" id="SM00490">
    <property type="entry name" value="HELICc"/>
    <property type="match status" value="1"/>
</dbReference>
<proteinExistence type="predicted"/>
<keyword evidence="11" id="KW-0693">Viral RNA replication</keyword>
<feature type="transmembrane region" description="Helical" evidence="12">
    <location>
        <begin position="218"/>
        <end position="236"/>
    </location>
</feature>
<evidence type="ECO:0000313" key="15">
    <source>
        <dbReference type="EMBL" id="BAP16392.1"/>
    </source>
</evidence>
<dbReference type="InterPro" id="IPR001205">
    <property type="entry name" value="RNA-dir_pol_C"/>
</dbReference>
<dbReference type="SUPFAM" id="SSF52540">
    <property type="entry name" value="P-loop containing nucleoside triphosphate hydrolases"/>
    <property type="match status" value="1"/>
</dbReference>
<keyword evidence="10" id="KW-0946">Virion</keyword>
<evidence type="ECO:0000259" key="13">
    <source>
        <dbReference type="PROSITE" id="PS50507"/>
    </source>
</evidence>
<dbReference type="PROSITE" id="PS51192">
    <property type="entry name" value="HELICASE_ATP_BIND_1"/>
    <property type="match status" value="1"/>
</dbReference>
<evidence type="ECO:0000256" key="4">
    <source>
        <dbReference type="ARBA" id="ARBA00022679"/>
    </source>
</evidence>
<dbReference type="GO" id="GO:0044423">
    <property type="term" value="C:virion component"/>
    <property type="evidence" value="ECO:0007669"/>
    <property type="project" value="UniProtKB-KW"/>
</dbReference>
<reference evidence="15 16" key="1">
    <citation type="journal article" date="2014" name="Front. Microbiol.">
        <title>A novel single-stranded RNA virus isolated from a phytopathogenic filamentous fungus, Rosellinia necatrix, with similarity to hypo-like viruses.</title>
        <authorList>
            <person name="Zhang R."/>
            <person name="Liu S."/>
            <person name="Chiba S."/>
            <person name="Kondo H."/>
            <person name="Kanematsu S."/>
            <person name="Suzuki N."/>
        </authorList>
    </citation>
    <scope>NUCLEOTIDE SEQUENCE [LARGE SCALE GENOMIC DNA]</scope>
    <source>
        <strain evidence="15 16">NW10</strain>
    </source>
</reference>
<name>A0A068Q774_9VIRU</name>
<keyword evidence="12" id="KW-0472">Membrane</keyword>
<evidence type="ECO:0000256" key="12">
    <source>
        <dbReference type="SAM" id="Phobius"/>
    </source>
</evidence>
<dbReference type="GO" id="GO:0003968">
    <property type="term" value="F:RNA-directed RNA polymerase activity"/>
    <property type="evidence" value="ECO:0007669"/>
    <property type="project" value="UniProtKB-KW"/>
</dbReference>
<dbReference type="Pfam" id="PF00271">
    <property type="entry name" value="Helicase_C"/>
    <property type="match status" value="1"/>
</dbReference>
<evidence type="ECO:0000256" key="1">
    <source>
        <dbReference type="ARBA" id="ARBA00004328"/>
    </source>
</evidence>
<evidence type="ECO:0000256" key="2">
    <source>
        <dbReference type="ARBA" id="ARBA00004340"/>
    </source>
</evidence>
<keyword evidence="12" id="KW-1133">Transmembrane helix</keyword>
<dbReference type="PANTHER" id="PTHR18934:SF91">
    <property type="entry name" value="PRE-MRNA-SPLICING FACTOR ATP-DEPENDENT RNA HELICASE PRP16"/>
    <property type="match status" value="1"/>
</dbReference>
<keyword evidence="6" id="KW-0547">Nucleotide-binding</keyword>
<dbReference type="InterPro" id="IPR014001">
    <property type="entry name" value="Helicase_ATP-bd"/>
</dbReference>
<feature type="transmembrane region" description="Helical" evidence="12">
    <location>
        <begin position="155"/>
        <end position="181"/>
    </location>
</feature>
<keyword evidence="12" id="KW-0812">Transmembrane</keyword>
<dbReference type="GO" id="GO:0043657">
    <property type="term" value="C:host cell"/>
    <property type="evidence" value="ECO:0007669"/>
    <property type="project" value="UniProtKB-SubCell"/>
</dbReference>
<evidence type="ECO:0000256" key="8">
    <source>
        <dbReference type="ARBA" id="ARBA00022806"/>
    </source>
</evidence>
<keyword evidence="7" id="KW-0378">Hydrolase</keyword>
<dbReference type="Pfam" id="PF00680">
    <property type="entry name" value="RdRP_1"/>
    <property type="match status" value="1"/>
</dbReference>
<evidence type="ECO:0000313" key="16">
    <source>
        <dbReference type="Proteomes" id="UP000207616"/>
    </source>
</evidence>
<sequence>MDNGLLIFTLFWFELCARLLLLITAFMWFLVVACLVAGLPLFLIFLVVATPGWVSNPALVFAWPFLAPIIGLYLTRTLRSFVDAEKRIIDSVGAEHALWVQNGGTPFGKVIPIFLVADMGWFKKEFEGDFFQVLFQKWKPSDRGFPSYYEMSSVLYSHFILSIHGLMVHSPSVDVLVFLWLMAMFWRGVGKYVWWLVRVTFMYFSFVISIILSSNVAFWGFVSFLGLLISFVKFIVSPLFTDRIKLELTIFVAEVTNIYVEWKFTGRKWYSTEGFTIRPGKSVGIMLSNSLTKLAVTISDLALPSFILGARKSGYSIADIEHTIEVMTELGWPVNYGLSADKKPKWFDGLRPFQEWALTSTEWEQGMRRRQVYLDELLEPLRLKAVEFRRTEEYRTLENEVASLSRYFKSPRYNFPDLPLEDVWFLLGDIFEGSRLTPFSYIIKKWEKKYALGSFMKDGLHAYKKMSRKKFINSIGYRSFKALWRKTFEVASTLAPVAHVSVKDEALPAKKWMEDKLRTVIGSPLGQYIMSTIWNYAPNHNFKFDSTPIKVGMPLNGYWFDRVYSRHSRCQHHYGLDFKEFDSTLTAEVNKLTKAIRKKGFERHKDYDRICALIDVNYDQVEHQLLHTTSTGNIYQKGTGLTTGHSSTSMDNSIGTVVLYLMAWKKVTGLGAREFKHYNELSCFGDDHVLSFLSTRPVAWNISNIRSAMSSFGVSLKLDSEGSLEKIPFLSKWIRKPTAADKADFKAAGLDNWSGYAVFHDRDRLIGKMTSKVKTMAPGYRLKRLISYLGLTAHHPDIYAQLSEIIKRTNTFKPIMQREGIKVPSYNSIMKAWYNDKFDGAYEEMEEADPTLMPDNDLVVYGQVTLWDSFVSGLALLPDLINPTVFNFGYVRSFQARFAGLCSWPLAFIRKQNGLSGVSELTGPVMKSCYSFLDPSIEVPCEDNLSTLMVRHWGFLLWYHLKGGKQRAGFFTSIHLKIANANFMLNGKILSETKRFSLEILDLFVVTLLGFIRVPPLPIEYLEDVEFPDLAFIEENIKHAIYARFWSSLPPNYADVVSTLKRLPPSLGALRLAVSAPTGSGKSTALVKCLAENVGHLYEKLIVIEPRSLIVTSITPYTQTKLGLDSSGATTGMTLDKSAKVWYVTAQELLLHPSWVSPKNLIIMDECHVKEPPYMMVRSIIDQGGTNVLFLSATIPSDVYDTCVTLDLNTAKVWRVNTMHHTFEDLVSARSVLDHYAAEAVSIVMKLPANAKVLIFSQTVAEATSIAERVGRRAFVLSGSSKTGDMSGYNVIVCTSVADTGITIPDVDTIITSDVGFVVEHGVKESSKLYYRLSADDLKQRVGRTGRTNHGQAHVLKYPSARLRDTNQKLDSIPGVMSLLGSGVPVRELVQFCPNSLSTMLGLDNSKEDVELVKSASFEQLHRYSSNIKTLLFERSQALQLMTNDGRPPAAIDNARMGLVLPGTAIDTTGILQSIIQICGLLGMREESAGERLEWVENEIRRLSEPLLGRIKCNAPFPDPDLGEWGIANSPAPSSDDEYLEY</sequence>
<evidence type="ECO:0000256" key="11">
    <source>
        <dbReference type="ARBA" id="ARBA00022953"/>
    </source>
</evidence>
<accession>A0A068Q774</accession>
<organism evidence="15 16">
    <name type="scientific">Rosellinia necatrix fusarivirus 1</name>
    <dbReference type="NCBI Taxonomy" id="1476202"/>
    <lineage>
        <taxon>Viruses</taxon>
        <taxon>Riboviria</taxon>
        <taxon>Orthornavirae</taxon>
        <taxon>Pisuviricota</taxon>
        <taxon>Duplopiviricetes</taxon>
        <taxon>Durnavirales</taxon>
        <taxon>Fusariviridae</taxon>
        <taxon>Alphafusarivirus</taxon>
        <taxon>Alphafusarivirus roselliniae</taxon>
    </lineage>
</organism>
<feature type="transmembrane region" description="Helical" evidence="12">
    <location>
        <begin position="56"/>
        <end position="74"/>
    </location>
</feature>
<feature type="transmembrane region" description="Helical" evidence="12">
    <location>
        <begin position="193"/>
        <end position="212"/>
    </location>
</feature>
<dbReference type="PANTHER" id="PTHR18934">
    <property type="entry name" value="ATP-DEPENDENT RNA HELICASE"/>
    <property type="match status" value="1"/>
</dbReference>
<evidence type="ECO:0000259" key="14">
    <source>
        <dbReference type="PROSITE" id="PS51192"/>
    </source>
</evidence>
<evidence type="ECO:0000256" key="9">
    <source>
        <dbReference type="ARBA" id="ARBA00022840"/>
    </source>
</evidence>
<dbReference type="Pfam" id="PF00270">
    <property type="entry name" value="DEAD"/>
    <property type="match status" value="1"/>
</dbReference>
<dbReference type="InterPro" id="IPR001650">
    <property type="entry name" value="Helicase_C-like"/>
</dbReference>
<feature type="transmembrane region" description="Helical" evidence="12">
    <location>
        <begin position="26"/>
        <end position="49"/>
    </location>
</feature>
<keyword evidence="4" id="KW-0808">Transferase</keyword>
<dbReference type="RefSeq" id="YP_009047147.1">
    <property type="nucleotide sequence ID" value="NC_024485.1"/>
</dbReference>
<keyword evidence="3" id="KW-0696">RNA-directed RNA polymerase</keyword>
<dbReference type="PROSITE" id="PS50507">
    <property type="entry name" value="RDRP_SSRNA_POS"/>
    <property type="match status" value="1"/>
</dbReference>
<evidence type="ECO:0000256" key="10">
    <source>
        <dbReference type="ARBA" id="ARBA00022844"/>
    </source>
</evidence>
<evidence type="ECO:0000256" key="7">
    <source>
        <dbReference type="ARBA" id="ARBA00022801"/>
    </source>
</evidence>
<dbReference type="InterPro" id="IPR007094">
    <property type="entry name" value="RNA-dir_pol_PSvirus"/>
</dbReference>
<feature type="domain" description="RdRp catalytic" evidence="13">
    <location>
        <begin position="571"/>
        <end position="700"/>
    </location>
</feature>
<feature type="domain" description="Helicase ATP-binding" evidence="14">
    <location>
        <begin position="1063"/>
        <end position="1213"/>
    </location>
</feature>
<dbReference type="GO" id="GO:0016787">
    <property type="term" value="F:hydrolase activity"/>
    <property type="evidence" value="ECO:0007669"/>
    <property type="project" value="UniProtKB-KW"/>
</dbReference>
<dbReference type="GO" id="GO:0003723">
    <property type="term" value="F:RNA binding"/>
    <property type="evidence" value="ECO:0007669"/>
    <property type="project" value="InterPro"/>
</dbReference>
<dbReference type="GO" id="GO:0006351">
    <property type="term" value="P:DNA-templated transcription"/>
    <property type="evidence" value="ECO:0007669"/>
    <property type="project" value="InterPro"/>
</dbReference>
<comment type="subcellular location">
    <subcellularLocation>
        <location evidence="2">Host cell</location>
    </subcellularLocation>
    <subcellularLocation>
        <location evidence="1">Virion</location>
    </subcellularLocation>
</comment>
<dbReference type="GO" id="GO:0039694">
    <property type="term" value="P:viral RNA genome replication"/>
    <property type="evidence" value="ECO:0007669"/>
    <property type="project" value="InterPro"/>
</dbReference>
<dbReference type="KEGG" id="vg:19893433"/>
<dbReference type="Gene3D" id="3.40.50.300">
    <property type="entry name" value="P-loop containing nucleotide triphosphate hydrolases"/>
    <property type="match status" value="2"/>
</dbReference>
<evidence type="ECO:0000256" key="3">
    <source>
        <dbReference type="ARBA" id="ARBA00022484"/>
    </source>
</evidence>
<dbReference type="GeneID" id="19893433"/>
<protein>
    <submittedName>
        <fullName evidence="15">RNA dependent RNA polymerase</fullName>
    </submittedName>
</protein>
<keyword evidence="8" id="KW-0347">Helicase</keyword>
<keyword evidence="16" id="KW-1185">Reference proteome</keyword>
<dbReference type="GO" id="GO:0005524">
    <property type="term" value="F:ATP binding"/>
    <property type="evidence" value="ECO:0007669"/>
    <property type="project" value="UniProtKB-KW"/>
</dbReference>
<evidence type="ECO:0000256" key="5">
    <source>
        <dbReference type="ARBA" id="ARBA00022695"/>
    </source>
</evidence>
<dbReference type="InterPro" id="IPR027417">
    <property type="entry name" value="P-loop_NTPase"/>
</dbReference>
<dbReference type="EMBL" id="AB915829">
    <property type="protein sequence ID" value="BAP16392.1"/>
    <property type="molecule type" value="Genomic_RNA"/>
</dbReference>
<dbReference type="Proteomes" id="UP000207616">
    <property type="component" value="Segment"/>
</dbReference>
<dbReference type="Gene3D" id="3.30.70.270">
    <property type="match status" value="1"/>
</dbReference>
<dbReference type="SUPFAM" id="SSF56672">
    <property type="entry name" value="DNA/RNA polymerases"/>
    <property type="match status" value="1"/>
</dbReference>
<dbReference type="GO" id="GO:0004386">
    <property type="term" value="F:helicase activity"/>
    <property type="evidence" value="ECO:0007669"/>
    <property type="project" value="UniProtKB-KW"/>
</dbReference>
<evidence type="ECO:0000256" key="6">
    <source>
        <dbReference type="ARBA" id="ARBA00022741"/>
    </source>
</evidence>